<organism evidence="1 2">
    <name type="scientific">Aspergillus tanneri</name>
    <dbReference type="NCBI Taxonomy" id="1220188"/>
    <lineage>
        <taxon>Eukaryota</taxon>
        <taxon>Fungi</taxon>
        <taxon>Dikarya</taxon>
        <taxon>Ascomycota</taxon>
        <taxon>Pezizomycotina</taxon>
        <taxon>Eurotiomycetes</taxon>
        <taxon>Eurotiomycetidae</taxon>
        <taxon>Eurotiales</taxon>
        <taxon>Aspergillaceae</taxon>
        <taxon>Aspergillus</taxon>
        <taxon>Aspergillus subgen. Circumdati</taxon>
    </lineage>
</organism>
<dbReference type="Proteomes" id="UP000308092">
    <property type="component" value="Unassembled WGS sequence"/>
</dbReference>
<dbReference type="AlphaFoldDB" id="A0A4S3JQ08"/>
<gene>
    <name evidence="1" type="ORF">EYZ11_003625</name>
</gene>
<dbReference type="EMBL" id="SOSA01000094">
    <property type="protein sequence ID" value="THC96908.1"/>
    <property type="molecule type" value="Genomic_DNA"/>
</dbReference>
<dbReference type="VEuPathDB" id="FungiDB:EYZ11_003625"/>
<evidence type="ECO:0000313" key="2">
    <source>
        <dbReference type="Proteomes" id="UP000308092"/>
    </source>
</evidence>
<name>A0A4S3JQ08_9EURO</name>
<sequence>MCFFPSFKVRKPLSSSWFSPLLTASSRIHGAGPTGAAAGGVWELHNGVINKFVGWRRAAESGMELDGPAICRDGGVNSGRDGRKHVYY</sequence>
<proteinExistence type="predicted"/>
<evidence type="ECO:0000313" key="1">
    <source>
        <dbReference type="EMBL" id="THC96908.1"/>
    </source>
</evidence>
<accession>A0A4S3JQ08</accession>
<comment type="caution">
    <text evidence="1">The sequence shown here is derived from an EMBL/GenBank/DDBJ whole genome shotgun (WGS) entry which is preliminary data.</text>
</comment>
<protein>
    <submittedName>
        <fullName evidence="1">Uncharacterized protein</fullName>
    </submittedName>
</protein>
<reference evidence="1 2" key="1">
    <citation type="submission" date="2019-03" db="EMBL/GenBank/DDBJ databases">
        <title>The genome sequence of a newly discovered highly antifungal drug resistant Aspergillus species, Aspergillus tanneri NIH 1004.</title>
        <authorList>
            <person name="Mounaud S."/>
            <person name="Singh I."/>
            <person name="Joardar V."/>
            <person name="Pakala S."/>
            <person name="Pakala S."/>
            <person name="Venepally P."/>
            <person name="Hoover J."/>
            <person name="Nierman W."/>
            <person name="Chung J."/>
            <person name="Losada L."/>
        </authorList>
    </citation>
    <scope>NUCLEOTIDE SEQUENCE [LARGE SCALE GENOMIC DNA]</scope>
    <source>
        <strain evidence="1 2">NIH1004</strain>
    </source>
</reference>
<keyword evidence="2" id="KW-1185">Reference proteome</keyword>